<keyword evidence="6" id="KW-0819">tRNA processing</keyword>
<dbReference type="PANTHER" id="PTHR15314:SF1">
    <property type="entry name" value="RIBONUCLEASE P PROTEIN SUBUNIT P20"/>
    <property type="match status" value="1"/>
</dbReference>
<evidence type="ECO:0000256" key="1">
    <source>
        <dbReference type="ARBA" id="ARBA00004463"/>
    </source>
</evidence>
<dbReference type="InterPro" id="IPR014612">
    <property type="entry name" value="Pop7/Rpp20"/>
</dbReference>
<sequence length="145" mass="16245">MAEVDVRSVKLENKVKKREKFKSDPDHVIKKRLPPRLPRRINDIYVTNKTNHQSQVSRCEKLLDSGESELVIHGLGAAVAKAVNLALQLQDKYQGIVGLSVNTSTVDIVDDLEPTTDQADYDTQTRHNSSVHIRLYRCALLGAAK</sequence>
<evidence type="ECO:0000256" key="9">
    <source>
        <dbReference type="ARBA" id="ARBA00064615"/>
    </source>
</evidence>
<dbReference type="GO" id="GO:0003676">
    <property type="term" value="F:nucleic acid binding"/>
    <property type="evidence" value="ECO:0007669"/>
    <property type="project" value="InterPro"/>
</dbReference>
<evidence type="ECO:0000256" key="6">
    <source>
        <dbReference type="ARBA" id="ARBA00022694"/>
    </source>
</evidence>
<proteinExistence type="inferred from homology"/>
<reference evidence="11" key="1">
    <citation type="submission" date="2020-11" db="EMBL/GenBank/DDBJ databases">
        <authorList>
            <person name="Tran Van P."/>
        </authorList>
    </citation>
    <scope>NUCLEOTIDE SEQUENCE</scope>
</reference>
<comment type="function">
    <text evidence="8">Component of ribonuclease P, a ribonucleoprotein complex that generates mature tRNA molecules by cleaving their 5'-ends. Also a component of the MRP ribonuclease complex, which cleaves pre-rRNA sequences.</text>
</comment>
<protein>
    <recommendedName>
        <fullName evidence="10">Ribonuclease P protein subunit p20</fullName>
    </recommendedName>
</protein>
<keyword evidence="5" id="KW-0698">rRNA processing</keyword>
<evidence type="ECO:0000256" key="3">
    <source>
        <dbReference type="ARBA" id="ARBA00008018"/>
    </source>
</evidence>
<dbReference type="InterPro" id="IPR036882">
    <property type="entry name" value="Alba-like_dom_sf"/>
</dbReference>
<evidence type="ECO:0000256" key="8">
    <source>
        <dbReference type="ARBA" id="ARBA00053284"/>
    </source>
</evidence>
<dbReference type="FunFam" id="3.30.110.20:FF:000002">
    <property type="entry name" value="Ribonuclease P protein subunit p20"/>
    <property type="match status" value="1"/>
</dbReference>
<gene>
    <name evidence="11" type="ORF">TTEB3V08_LOCUS10498</name>
</gene>
<name>A0A7R9P005_9NEOP</name>
<keyword evidence="7" id="KW-0539">Nucleus</keyword>
<organism evidence="11">
    <name type="scientific">Timema tahoe</name>
    <dbReference type="NCBI Taxonomy" id="61484"/>
    <lineage>
        <taxon>Eukaryota</taxon>
        <taxon>Metazoa</taxon>
        <taxon>Ecdysozoa</taxon>
        <taxon>Arthropoda</taxon>
        <taxon>Hexapoda</taxon>
        <taxon>Insecta</taxon>
        <taxon>Pterygota</taxon>
        <taxon>Neoptera</taxon>
        <taxon>Polyneoptera</taxon>
        <taxon>Phasmatodea</taxon>
        <taxon>Timematodea</taxon>
        <taxon>Timematoidea</taxon>
        <taxon>Timematidae</taxon>
        <taxon>Timema</taxon>
    </lineage>
</organism>
<evidence type="ECO:0000256" key="4">
    <source>
        <dbReference type="ARBA" id="ARBA00022490"/>
    </source>
</evidence>
<comment type="subcellular location">
    <subcellularLocation>
        <location evidence="1">Cytoplasmic granule</location>
    </subcellularLocation>
    <subcellularLocation>
        <location evidence="2">Nucleus</location>
        <location evidence="2">Nucleolus</location>
    </subcellularLocation>
</comment>
<evidence type="ECO:0000256" key="2">
    <source>
        <dbReference type="ARBA" id="ARBA00004604"/>
    </source>
</evidence>
<dbReference type="GO" id="GO:0005655">
    <property type="term" value="C:nucleolar ribonuclease P complex"/>
    <property type="evidence" value="ECO:0007669"/>
    <property type="project" value="InterPro"/>
</dbReference>
<comment type="similarity">
    <text evidence="3">Belongs to the histone-like Alba family.</text>
</comment>
<evidence type="ECO:0000256" key="10">
    <source>
        <dbReference type="ARBA" id="ARBA00068472"/>
    </source>
</evidence>
<dbReference type="Gene3D" id="3.30.110.20">
    <property type="entry name" value="Alba-like domain"/>
    <property type="match status" value="1"/>
</dbReference>
<evidence type="ECO:0000256" key="7">
    <source>
        <dbReference type="ARBA" id="ARBA00023242"/>
    </source>
</evidence>
<dbReference type="GO" id="GO:0006364">
    <property type="term" value="P:rRNA processing"/>
    <property type="evidence" value="ECO:0007669"/>
    <property type="project" value="UniProtKB-KW"/>
</dbReference>
<dbReference type="Pfam" id="PF12328">
    <property type="entry name" value="Rpp20"/>
    <property type="match status" value="1"/>
</dbReference>
<comment type="subunit">
    <text evidence="9">Component of nuclear RNase P and RNase MRP complexes. RNase P consists of a catalytic RNA moiety and 10 different protein chains; POP1, POP4, POP5, POP7, RPP14, RPP21, RPP25, RPP30, RPP38 and RPP40. Within the RNase P complex, POP1, POP7 and RPP25 form the 'finger' subcomplex, POP5, RPP14, RPP40 and homodimeric RPP30 form the 'palm' subcomplex, and RPP21, POP4 and RPP38 form the 'wrist' subcomplex. All subunits of the RNase P complex interact with the catalytic RNA. Several subunits of RNase P are also part of the RNase MRP complex. RNase MRP consists of a catalytic RNA moiety and about 8 protein subunits; POP1, POP7, RPP25, RPP30, RPP38, RPP40 and possibly also POP4 and POP5. Interacts with SMN1. POP7 forms a heterodimer with RPP25 that binds to the P3 stem loop of the catalytic RNA.</text>
</comment>
<dbReference type="AlphaFoldDB" id="A0A7R9P005"/>
<dbReference type="EMBL" id="OE006355">
    <property type="protein sequence ID" value="CAD7462607.1"/>
    <property type="molecule type" value="Genomic_DNA"/>
</dbReference>
<dbReference type="GO" id="GO:0000172">
    <property type="term" value="C:ribonuclease MRP complex"/>
    <property type="evidence" value="ECO:0007669"/>
    <property type="project" value="InterPro"/>
</dbReference>
<dbReference type="SUPFAM" id="SSF82704">
    <property type="entry name" value="AlbA-like"/>
    <property type="match status" value="1"/>
</dbReference>
<evidence type="ECO:0000256" key="5">
    <source>
        <dbReference type="ARBA" id="ARBA00022552"/>
    </source>
</evidence>
<accession>A0A7R9P005</accession>
<keyword evidence="4" id="KW-0963">Cytoplasm</keyword>
<dbReference type="PANTHER" id="PTHR15314">
    <property type="entry name" value="RIBONUCLEASE P PROTEIN SUBUNIT P20"/>
    <property type="match status" value="1"/>
</dbReference>
<dbReference type="GO" id="GO:0001682">
    <property type="term" value="P:tRNA 5'-leader removal"/>
    <property type="evidence" value="ECO:0007669"/>
    <property type="project" value="InterPro"/>
</dbReference>
<evidence type="ECO:0000313" key="11">
    <source>
        <dbReference type="EMBL" id="CAD7462607.1"/>
    </source>
</evidence>